<organism evidence="5">
    <name type="scientific">Dichomitus squalens</name>
    <dbReference type="NCBI Taxonomy" id="114155"/>
    <lineage>
        <taxon>Eukaryota</taxon>
        <taxon>Fungi</taxon>
        <taxon>Dikarya</taxon>
        <taxon>Basidiomycota</taxon>
        <taxon>Agaricomycotina</taxon>
        <taxon>Agaricomycetes</taxon>
        <taxon>Polyporales</taxon>
        <taxon>Polyporaceae</taxon>
        <taxon>Dichomitus</taxon>
    </lineage>
</organism>
<dbReference type="PANTHER" id="PTHR41814:SF1">
    <property type="entry name" value="CELLULASE"/>
    <property type="match status" value="1"/>
</dbReference>
<keyword evidence="4" id="KW-0732">Signal</keyword>
<feature type="chain" id="PRO_5020582043" evidence="4">
    <location>
        <begin position="27"/>
        <end position="461"/>
    </location>
</feature>
<dbReference type="Proteomes" id="UP000292957">
    <property type="component" value="Unassembled WGS sequence"/>
</dbReference>
<feature type="transmembrane region" description="Helical" evidence="3">
    <location>
        <begin position="439"/>
        <end position="459"/>
    </location>
</feature>
<feature type="signal peptide" evidence="4">
    <location>
        <begin position="1"/>
        <end position="26"/>
    </location>
</feature>
<dbReference type="InterPro" id="IPR010905">
    <property type="entry name" value="Glyco_hydro_88"/>
</dbReference>
<keyword evidence="1 5" id="KW-0378">Hydrolase</keyword>
<evidence type="ECO:0000256" key="4">
    <source>
        <dbReference type="SAM" id="SignalP"/>
    </source>
</evidence>
<dbReference type="InterPro" id="IPR012341">
    <property type="entry name" value="6hp_glycosidase-like_sf"/>
</dbReference>
<dbReference type="InterPro" id="IPR008928">
    <property type="entry name" value="6-hairpin_glycosidase_sf"/>
</dbReference>
<reference evidence="5" key="1">
    <citation type="submission" date="2019-01" db="EMBL/GenBank/DDBJ databases">
        <title>Draft genome sequences of three monokaryotic isolates of the white-rot basidiomycete fungus Dichomitus squalens.</title>
        <authorList>
            <consortium name="DOE Joint Genome Institute"/>
            <person name="Lopez S.C."/>
            <person name="Andreopoulos B."/>
            <person name="Pangilinan J."/>
            <person name="Lipzen A."/>
            <person name="Riley R."/>
            <person name="Ahrendt S."/>
            <person name="Ng V."/>
            <person name="Barry K."/>
            <person name="Daum C."/>
            <person name="Grigoriev I.V."/>
            <person name="Hilden K.S."/>
            <person name="Makela M.R."/>
            <person name="de Vries R.P."/>
        </authorList>
    </citation>
    <scope>NUCLEOTIDE SEQUENCE [LARGE SCALE GENOMIC DNA]</scope>
    <source>
        <strain evidence="5">OM18370.1</strain>
    </source>
</reference>
<keyword evidence="3" id="KW-0472">Membrane</keyword>
<dbReference type="SUPFAM" id="SSF48208">
    <property type="entry name" value="Six-hairpin glycosidases"/>
    <property type="match status" value="1"/>
</dbReference>
<sequence length="461" mass="47685">MIARLASRVAAAGILALAASVPLAHAQQLTSDDLANVKARLAQGATHSWEIGTRAQALTELDSPSYSVLNDSSLPPPQGSAPSSLDEAVSIARSVVQNLTNVGQGAQPLIGGTTSGEAAGDPASIGVAVLLANWTGAGTADKLDYAGAARDQLEYLLEKVPRTSDGAISHRVENVQLWADFVYMVPPFLAYYGVLTRNQTLVQAAYDQCRLYREALVDTDAGGMWRHIAGNDSDTGHWTTGNGWAAAGMLRVLGTIQHSQYSKSMKSQAKDLAGWVSQIHNGIYPHLQTTGLFKNYADDSTSFDDASGTAIIASTVYRLALLSGVHTNVPNAEKSRIALFAPSASSPSSSSSSSLSSSSSSPSSSHASSGTSSSTAPSSSATSPSLAHFTSDGWLTPVVNPYNVGAQGEHSPEGEAFVLEMYAAWRDWAAVGSPGQNGAAAQGTGLAAIVAALCAAFLLGC</sequence>
<evidence type="ECO:0000256" key="1">
    <source>
        <dbReference type="ARBA" id="ARBA00022801"/>
    </source>
</evidence>
<dbReference type="PANTHER" id="PTHR41814">
    <property type="entry name" value="EXPRESSED PROTEIN"/>
    <property type="match status" value="1"/>
</dbReference>
<dbReference type="OrthoDB" id="4138492at2759"/>
<dbReference type="GO" id="GO:0016787">
    <property type="term" value="F:hydrolase activity"/>
    <property type="evidence" value="ECO:0007669"/>
    <property type="project" value="UniProtKB-KW"/>
</dbReference>
<gene>
    <name evidence="5" type="ORF">BD311DRAFT_414082</name>
</gene>
<evidence type="ECO:0000313" key="5">
    <source>
        <dbReference type="EMBL" id="TBU26933.1"/>
    </source>
</evidence>
<dbReference type="Gene3D" id="1.50.10.10">
    <property type="match status" value="1"/>
</dbReference>
<protein>
    <submittedName>
        <fullName evidence="5">Glycosyl hydrolase family 88-domain-containing protein</fullName>
    </submittedName>
</protein>
<dbReference type="GO" id="GO:0005975">
    <property type="term" value="P:carbohydrate metabolic process"/>
    <property type="evidence" value="ECO:0007669"/>
    <property type="project" value="InterPro"/>
</dbReference>
<keyword evidence="3" id="KW-1133">Transmembrane helix</keyword>
<dbReference type="EMBL" id="ML143439">
    <property type="protein sequence ID" value="TBU26933.1"/>
    <property type="molecule type" value="Genomic_DNA"/>
</dbReference>
<dbReference type="AlphaFoldDB" id="A0A4V2JZZ2"/>
<keyword evidence="3" id="KW-0812">Transmembrane</keyword>
<accession>A0A4V2JZZ2</accession>
<feature type="region of interest" description="Disordered" evidence="2">
    <location>
        <begin position="344"/>
        <end position="384"/>
    </location>
</feature>
<name>A0A4V2JZZ2_9APHY</name>
<evidence type="ECO:0000256" key="3">
    <source>
        <dbReference type="SAM" id="Phobius"/>
    </source>
</evidence>
<dbReference type="Pfam" id="PF07470">
    <property type="entry name" value="Glyco_hydro_88"/>
    <property type="match status" value="1"/>
</dbReference>
<proteinExistence type="predicted"/>
<evidence type="ECO:0000256" key="2">
    <source>
        <dbReference type="SAM" id="MobiDB-lite"/>
    </source>
</evidence>